<comment type="caution">
    <text evidence="7">The sequence shown here is derived from an EMBL/GenBank/DDBJ whole genome shotgun (WGS) entry which is preliminary data.</text>
</comment>
<evidence type="ECO:0000313" key="10">
    <source>
        <dbReference type="Proteomes" id="UP000325113"/>
    </source>
</evidence>
<evidence type="ECO:0000256" key="5">
    <source>
        <dbReference type="ARBA" id="ARBA00022898"/>
    </source>
</evidence>
<dbReference type="PANTHER" id="PTHR46383">
    <property type="entry name" value="ASPARTATE AMINOTRANSFERASE"/>
    <property type="match status" value="1"/>
</dbReference>
<dbReference type="Proteomes" id="UP000325113">
    <property type="component" value="Unassembled WGS sequence"/>
</dbReference>
<dbReference type="GO" id="GO:0006520">
    <property type="term" value="P:amino acid metabolic process"/>
    <property type="evidence" value="ECO:0007669"/>
    <property type="project" value="InterPro"/>
</dbReference>
<dbReference type="EMBL" id="VLTM01000060">
    <property type="protein sequence ID" value="KAA0158932.1"/>
    <property type="molecule type" value="Genomic_DNA"/>
</dbReference>
<comment type="cofactor">
    <cofactor evidence="1">
        <name>pyridoxal 5'-phosphate</name>
        <dbReference type="ChEBI" id="CHEBI:597326"/>
    </cofactor>
</comment>
<dbReference type="InterPro" id="IPR004839">
    <property type="entry name" value="Aminotransferase_I/II_large"/>
</dbReference>
<dbReference type="InterPro" id="IPR015421">
    <property type="entry name" value="PyrdxlP-dep_Trfase_major"/>
</dbReference>
<evidence type="ECO:0000256" key="3">
    <source>
        <dbReference type="ARBA" id="ARBA00022576"/>
    </source>
</evidence>
<reference evidence="9 10" key="1">
    <citation type="submission" date="2019-07" db="EMBL/GenBank/DDBJ databases">
        <title>Genomes of Cafeteria roenbergensis.</title>
        <authorList>
            <person name="Fischer M.G."/>
            <person name="Hackl T."/>
            <person name="Roman M."/>
        </authorList>
    </citation>
    <scope>NUCLEOTIDE SEQUENCE [LARGE SCALE GENOMIC DNA]</scope>
    <source>
        <strain evidence="7 10">Cflag</strain>
        <strain evidence="8 9">RCC970-E3</strain>
    </source>
</reference>
<name>A0A5A8D0D9_CAFRO</name>
<dbReference type="PROSITE" id="PS00105">
    <property type="entry name" value="AA_TRANSFER_CLASS_1"/>
    <property type="match status" value="1"/>
</dbReference>
<sequence length="442" mass="47467">MVEELRRHAPAKDYYSSAGYGPLRETIAAHMTARTGRDHSAEDILVGPGSKELLFLLQMCLDADLLLPSPSWVSYQPQAQMLGRRTLWVDTTFESGWKVTAAGLERTLDHHSRFASPQPRLLVLNAPSNPTGVTYSEDELREIADVCRRHGVMVLSDEIYGRLTFDADSPPASGVAPDSGDHAFARPGHTHASISRFLPDQTIILDGISKWAGAGGWRLGAFCFPKSMGWLRQVMTAAASETFSAVSAPVQHAAIPAFAEESEDAMAAYLASANRVLHLVASFHTDSLRSAGARVRSPHGGFYVFPDVTGCPGVQAARERFSSESGGQGPMTSGWLAQDILHHTGVAMLPGTAFGRARGELTFRIAYVDFDGAEAMAALGRGGSHEALDTRWQGAGSGPEAERQAAYLAEFCPSIVQGTEKLCKFLGGTARDHEDLLGGSAR</sequence>
<evidence type="ECO:0000256" key="1">
    <source>
        <dbReference type="ARBA" id="ARBA00001933"/>
    </source>
</evidence>
<protein>
    <recommendedName>
        <fullName evidence="6">Aminotransferase class I/classII large domain-containing protein</fullName>
    </recommendedName>
</protein>
<proteinExistence type="inferred from homology"/>
<dbReference type="Proteomes" id="UP000324907">
    <property type="component" value="Unassembled WGS sequence"/>
</dbReference>
<dbReference type="InterPro" id="IPR004838">
    <property type="entry name" value="NHTrfase_class1_PyrdxlP-BS"/>
</dbReference>
<evidence type="ECO:0000313" key="7">
    <source>
        <dbReference type="EMBL" id="KAA0158932.1"/>
    </source>
</evidence>
<accession>A0A5A8D0D9</accession>
<dbReference type="GO" id="GO:0008483">
    <property type="term" value="F:transaminase activity"/>
    <property type="evidence" value="ECO:0007669"/>
    <property type="project" value="UniProtKB-KW"/>
</dbReference>
<dbReference type="EMBL" id="VLTL01000049">
    <property type="protein sequence ID" value="KAA0165176.1"/>
    <property type="molecule type" value="Genomic_DNA"/>
</dbReference>
<dbReference type="PANTHER" id="PTHR46383:SF1">
    <property type="entry name" value="ASPARTATE AMINOTRANSFERASE"/>
    <property type="match status" value="1"/>
</dbReference>
<dbReference type="InterPro" id="IPR015422">
    <property type="entry name" value="PyrdxlP-dep_Trfase_small"/>
</dbReference>
<evidence type="ECO:0000256" key="2">
    <source>
        <dbReference type="ARBA" id="ARBA00007441"/>
    </source>
</evidence>
<organism evidence="7 10">
    <name type="scientific">Cafeteria roenbergensis</name>
    <name type="common">Marine flagellate</name>
    <dbReference type="NCBI Taxonomy" id="33653"/>
    <lineage>
        <taxon>Eukaryota</taxon>
        <taxon>Sar</taxon>
        <taxon>Stramenopiles</taxon>
        <taxon>Bigyra</taxon>
        <taxon>Opalozoa</taxon>
        <taxon>Bicosoecida</taxon>
        <taxon>Cafeteriaceae</taxon>
        <taxon>Cafeteria</taxon>
    </lineage>
</organism>
<evidence type="ECO:0000313" key="9">
    <source>
        <dbReference type="Proteomes" id="UP000324907"/>
    </source>
</evidence>
<dbReference type="SUPFAM" id="SSF53383">
    <property type="entry name" value="PLP-dependent transferases"/>
    <property type="match status" value="1"/>
</dbReference>
<dbReference type="Pfam" id="PF00155">
    <property type="entry name" value="Aminotran_1_2"/>
    <property type="match status" value="1"/>
</dbReference>
<feature type="domain" description="Aminotransferase class I/classII large" evidence="6">
    <location>
        <begin position="11"/>
        <end position="367"/>
    </location>
</feature>
<dbReference type="CDD" id="cd00609">
    <property type="entry name" value="AAT_like"/>
    <property type="match status" value="1"/>
</dbReference>
<evidence type="ECO:0000259" key="6">
    <source>
        <dbReference type="Pfam" id="PF00155"/>
    </source>
</evidence>
<dbReference type="InterPro" id="IPR015424">
    <property type="entry name" value="PyrdxlP-dep_Trfase"/>
</dbReference>
<keyword evidence="3" id="KW-0032">Aminotransferase</keyword>
<dbReference type="Gene3D" id="3.40.640.10">
    <property type="entry name" value="Type I PLP-dependent aspartate aminotransferase-like (Major domain)"/>
    <property type="match status" value="1"/>
</dbReference>
<comment type="similarity">
    <text evidence="2">Belongs to the class-I pyridoxal-phosphate-dependent aminotransferase family.</text>
</comment>
<dbReference type="AlphaFoldDB" id="A0A5A8D0D9"/>
<evidence type="ECO:0000256" key="4">
    <source>
        <dbReference type="ARBA" id="ARBA00022679"/>
    </source>
</evidence>
<keyword evidence="4" id="KW-0808">Transferase</keyword>
<keyword evidence="5" id="KW-0663">Pyridoxal phosphate</keyword>
<dbReference type="InterPro" id="IPR050596">
    <property type="entry name" value="AspAT/PAT-like"/>
</dbReference>
<dbReference type="GO" id="GO:0030170">
    <property type="term" value="F:pyridoxal phosphate binding"/>
    <property type="evidence" value="ECO:0007669"/>
    <property type="project" value="InterPro"/>
</dbReference>
<gene>
    <name evidence="8" type="ORF">FNF28_03575</name>
    <name evidence="7" type="ORF">FNF31_05102</name>
</gene>
<evidence type="ECO:0000313" key="8">
    <source>
        <dbReference type="EMBL" id="KAA0165176.1"/>
    </source>
</evidence>
<dbReference type="Gene3D" id="3.90.1150.10">
    <property type="entry name" value="Aspartate Aminotransferase, domain 1"/>
    <property type="match status" value="1"/>
</dbReference>